<evidence type="ECO:0000313" key="2">
    <source>
        <dbReference type="EMBL" id="GAG23915.1"/>
    </source>
</evidence>
<sequence>FEAVTVRGTENMLQAAVEAGVQRFLLFSTSAVYAEAPPGAPPLDESAPYGGPRSAWGFYGRSKILAEQAALGHHREGRLGVTIVRPVSVYGPGDHTFFPRIIRFLRGPTAAWISGRDPLVPFLYVTDLVEGVVAAGTGERAAGQIYNLGPDPEMRMREFVLAICDELDIRPPRLSVPYAVASTLANLSEGWARLIGAKEPPTLSRMSVFLMTQDQRFDISKARGELGWQPKVSMAEGVRMTAQWVREAGLLG</sequence>
<dbReference type="PANTHER" id="PTHR43245">
    <property type="entry name" value="BIFUNCTIONAL POLYMYXIN RESISTANCE PROTEIN ARNA"/>
    <property type="match status" value="1"/>
</dbReference>
<dbReference type="SUPFAM" id="SSF51735">
    <property type="entry name" value="NAD(P)-binding Rossmann-fold domains"/>
    <property type="match status" value="1"/>
</dbReference>
<dbReference type="InterPro" id="IPR036291">
    <property type="entry name" value="NAD(P)-bd_dom_sf"/>
</dbReference>
<proteinExistence type="predicted"/>
<accession>X0W056</accession>
<dbReference type="EMBL" id="BARS01034585">
    <property type="protein sequence ID" value="GAG23915.1"/>
    <property type="molecule type" value="Genomic_DNA"/>
</dbReference>
<organism evidence="2">
    <name type="scientific">marine sediment metagenome</name>
    <dbReference type="NCBI Taxonomy" id="412755"/>
    <lineage>
        <taxon>unclassified sequences</taxon>
        <taxon>metagenomes</taxon>
        <taxon>ecological metagenomes</taxon>
    </lineage>
</organism>
<reference evidence="2" key="1">
    <citation type="journal article" date="2014" name="Front. Microbiol.">
        <title>High frequency of phylogenetically diverse reductive dehalogenase-homologous genes in deep subseafloor sedimentary metagenomes.</title>
        <authorList>
            <person name="Kawai M."/>
            <person name="Futagami T."/>
            <person name="Toyoda A."/>
            <person name="Takaki Y."/>
            <person name="Nishi S."/>
            <person name="Hori S."/>
            <person name="Arai W."/>
            <person name="Tsubouchi T."/>
            <person name="Morono Y."/>
            <person name="Uchiyama I."/>
            <person name="Ito T."/>
            <person name="Fujiyama A."/>
            <person name="Inagaki F."/>
            <person name="Takami H."/>
        </authorList>
    </citation>
    <scope>NUCLEOTIDE SEQUENCE</scope>
    <source>
        <strain evidence="2">Expedition CK06-06</strain>
    </source>
</reference>
<dbReference type="InterPro" id="IPR050177">
    <property type="entry name" value="Lipid_A_modif_metabolic_enz"/>
</dbReference>
<protein>
    <recommendedName>
        <fullName evidence="1">NAD-dependent epimerase/dehydratase domain-containing protein</fullName>
    </recommendedName>
</protein>
<gene>
    <name evidence="2" type="ORF">S01H1_53405</name>
</gene>
<comment type="caution">
    <text evidence="2">The sequence shown here is derived from an EMBL/GenBank/DDBJ whole genome shotgun (WGS) entry which is preliminary data.</text>
</comment>
<dbReference type="AlphaFoldDB" id="X0W056"/>
<feature type="non-terminal residue" evidence="2">
    <location>
        <position position="1"/>
    </location>
</feature>
<dbReference type="Gene3D" id="3.40.50.720">
    <property type="entry name" value="NAD(P)-binding Rossmann-like Domain"/>
    <property type="match status" value="1"/>
</dbReference>
<feature type="domain" description="NAD-dependent epimerase/dehydratase" evidence="1">
    <location>
        <begin position="4"/>
        <end position="149"/>
    </location>
</feature>
<name>X0W056_9ZZZZ</name>
<dbReference type="InterPro" id="IPR001509">
    <property type="entry name" value="Epimerase_deHydtase"/>
</dbReference>
<dbReference type="Pfam" id="PF01370">
    <property type="entry name" value="Epimerase"/>
    <property type="match status" value="1"/>
</dbReference>
<evidence type="ECO:0000259" key="1">
    <source>
        <dbReference type="Pfam" id="PF01370"/>
    </source>
</evidence>